<protein>
    <recommendedName>
        <fullName evidence="3">BTB domain-containing protein</fullName>
    </recommendedName>
</protein>
<sequence length="357" mass="39717">SLGGQCIVSRIFATTTHGIDTSTKCSSLSNTVPTTFAANVNTKIDKSFYFPHGDVLVKMNLPGWPIINLLSWRTANSQSSSTTNSYQLVEFKLHRDIISRNSAYLRKIVDSLSSPNGNVSHSSEVKVSAKVHARPSDFRNLCRFMYPDPSIVGGFPPIEAGDVGNWRSTVEAAEEFGMPTIQAYIVTRLMQDEAKIVENAALFLKWTMRLKELDGSQDRIRKCYWAFAFRRLPPSPNEIKDIPGYVAYNIMLVRERVRTVLINRQVSKLSLRPSLSCAESCKCESTLIDQVVQNMLNTSSDPDQPSSVLESLYIGDLCGLCSAPALLNLLKQKLSLEITQYIEQLGGMDSFFPPCPS</sequence>
<name>A0A8H7H4N8_9AGAM</name>
<evidence type="ECO:0000313" key="1">
    <source>
        <dbReference type="EMBL" id="KAF8673603.1"/>
    </source>
</evidence>
<gene>
    <name evidence="1" type="ORF">RHS04_07618</name>
</gene>
<dbReference type="AlphaFoldDB" id="A0A8H7H4N8"/>
<evidence type="ECO:0000313" key="2">
    <source>
        <dbReference type="Proteomes" id="UP000650582"/>
    </source>
</evidence>
<dbReference type="Gene3D" id="3.30.710.10">
    <property type="entry name" value="Potassium Channel Kv1.1, Chain A"/>
    <property type="match status" value="1"/>
</dbReference>
<dbReference type="EMBL" id="JACYCC010000142">
    <property type="protein sequence ID" value="KAF8673603.1"/>
    <property type="molecule type" value="Genomic_DNA"/>
</dbReference>
<feature type="non-terminal residue" evidence="1">
    <location>
        <position position="1"/>
    </location>
</feature>
<reference evidence="1" key="1">
    <citation type="submission" date="2020-09" db="EMBL/GenBank/DDBJ databases">
        <title>Comparative genome analyses of four rice-infecting Rhizoctonia solani isolates reveal extensive enrichment of homogalacturonan modification genes.</title>
        <authorList>
            <person name="Lee D.-Y."/>
            <person name="Jeon J."/>
            <person name="Kim K.-T."/>
            <person name="Cheong K."/>
            <person name="Song H."/>
            <person name="Choi G."/>
            <person name="Ko J."/>
            <person name="Opiyo S.O."/>
            <person name="Zuo S."/>
            <person name="Madhav S."/>
            <person name="Lee Y.-H."/>
            <person name="Wang G.-L."/>
        </authorList>
    </citation>
    <scope>NUCLEOTIDE SEQUENCE</scope>
    <source>
        <strain evidence="1">AG1-IA YN-7</strain>
    </source>
</reference>
<evidence type="ECO:0008006" key="3">
    <source>
        <dbReference type="Google" id="ProtNLM"/>
    </source>
</evidence>
<comment type="caution">
    <text evidence="1">The sequence shown here is derived from an EMBL/GenBank/DDBJ whole genome shotgun (WGS) entry which is preliminary data.</text>
</comment>
<accession>A0A8H7H4N8</accession>
<proteinExistence type="predicted"/>
<dbReference type="Proteomes" id="UP000650582">
    <property type="component" value="Unassembled WGS sequence"/>
</dbReference>
<organism evidence="1 2">
    <name type="scientific">Rhizoctonia solani</name>
    <dbReference type="NCBI Taxonomy" id="456999"/>
    <lineage>
        <taxon>Eukaryota</taxon>
        <taxon>Fungi</taxon>
        <taxon>Dikarya</taxon>
        <taxon>Basidiomycota</taxon>
        <taxon>Agaricomycotina</taxon>
        <taxon>Agaricomycetes</taxon>
        <taxon>Cantharellales</taxon>
        <taxon>Ceratobasidiaceae</taxon>
        <taxon>Rhizoctonia</taxon>
    </lineage>
</organism>
<dbReference type="InterPro" id="IPR011333">
    <property type="entry name" value="SKP1/BTB/POZ_sf"/>
</dbReference>